<dbReference type="Proteomes" id="UP000777002">
    <property type="component" value="Unassembled WGS sequence"/>
</dbReference>
<reference evidence="2 3" key="1">
    <citation type="journal article" date="2021" name="Sci. Rep.">
        <title>The distribution of antibiotic resistance genes in chicken gut microbiota commensals.</title>
        <authorList>
            <person name="Juricova H."/>
            <person name="Matiasovicova J."/>
            <person name="Kubasova T."/>
            <person name="Cejkova D."/>
            <person name="Rychlik I."/>
        </authorList>
    </citation>
    <scope>NUCLEOTIDE SEQUENCE [LARGE SCALE GENOMIC DNA]</scope>
    <source>
        <strain evidence="2 3">An562</strain>
    </source>
</reference>
<proteinExistence type="predicted"/>
<feature type="domain" description="HTH cro/C1-type" evidence="1">
    <location>
        <begin position="19"/>
        <end position="72"/>
    </location>
</feature>
<dbReference type="RefSeq" id="WP_205050312.1">
    <property type="nucleotide sequence ID" value="NZ_JACJKX010000008.1"/>
</dbReference>
<dbReference type="SUPFAM" id="SSF47413">
    <property type="entry name" value="lambda repressor-like DNA-binding domains"/>
    <property type="match status" value="1"/>
</dbReference>
<dbReference type="SMART" id="SM00530">
    <property type="entry name" value="HTH_XRE"/>
    <property type="match status" value="1"/>
</dbReference>
<keyword evidence="3" id="KW-1185">Reference proteome</keyword>
<dbReference type="EMBL" id="JACJKX010000008">
    <property type="protein sequence ID" value="MBM6928724.1"/>
    <property type="molecule type" value="Genomic_DNA"/>
</dbReference>
<name>A0ABS2GTM5_9BURK</name>
<dbReference type="CDD" id="cd00093">
    <property type="entry name" value="HTH_XRE"/>
    <property type="match status" value="1"/>
</dbReference>
<dbReference type="InterPro" id="IPR001387">
    <property type="entry name" value="Cro/C1-type_HTH"/>
</dbReference>
<dbReference type="InterPro" id="IPR010982">
    <property type="entry name" value="Lambda_DNA-bd_dom_sf"/>
</dbReference>
<sequence length="91" mass="10487">MKNFIIANTLTLNEIGEVIRKRRKALGYTLEEIEKATKISRKTLIKLEKGGDVRYSTLITVLSILGLTLDWSNQTKFLLQDRSEVEGNDWF</sequence>
<evidence type="ECO:0000313" key="2">
    <source>
        <dbReference type="EMBL" id="MBM6928724.1"/>
    </source>
</evidence>
<evidence type="ECO:0000259" key="1">
    <source>
        <dbReference type="PROSITE" id="PS50943"/>
    </source>
</evidence>
<comment type="caution">
    <text evidence="2">The sequence shown here is derived from an EMBL/GenBank/DDBJ whole genome shotgun (WGS) entry which is preliminary data.</text>
</comment>
<dbReference type="PROSITE" id="PS50943">
    <property type="entry name" value="HTH_CROC1"/>
    <property type="match status" value="1"/>
</dbReference>
<gene>
    <name evidence="2" type="ORF">H5985_05500</name>
</gene>
<evidence type="ECO:0000313" key="3">
    <source>
        <dbReference type="Proteomes" id="UP000777002"/>
    </source>
</evidence>
<dbReference type="Gene3D" id="1.10.260.40">
    <property type="entry name" value="lambda repressor-like DNA-binding domains"/>
    <property type="match status" value="1"/>
</dbReference>
<protein>
    <submittedName>
        <fullName evidence="2">Helix-turn-helix transcriptional regulator</fullName>
    </submittedName>
</protein>
<organism evidence="2 3">
    <name type="scientific">Parasutterella secunda</name>
    <dbReference type="NCBI Taxonomy" id="626947"/>
    <lineage>
        <taxon>Bacteria</taxon>
        <taxon>Pseudomonadati</taxon>
        <taxon>Pseudomonadota</taxon>
        <taxon>Betaproteobacteria</taxon>
        <taxon>Burkholderiales</taxon>
        <taxon>Sutterellaceae</taxon>
        <taxon>Parasutterella</taxon>
    </lineage>
</organism>
<accession>A0ABS2GTM5</accession>
<dbReference type="Pfam" id="PF01381">
    <property type="entry name" value="HTH_3"/>
    <property type="match status" value="1"/>
</dbReference>